<keyword evidence="2" id="KW-1185">Reference proteome</keyword>
<reference evidence="1" key="1">
    <citation type="submission" date="2021-01" db="EMBL/GenBank/DDBJ databases">
        <title>Whole genome shotgun sequence of Planobispora rosea NBRC 15558.</title>
        <authorList>
            <person name="Komaki H."/>
            <person name="Tamura T."/>
        </authorList>
    </citation>
    <scope>NUCLEOTIDE SEQUENCE</scope>
    <source>
        <strain evidence="1">NBRC 15558</strain>
    </source>
</reference>
<name>A0A8J3S980_PLARO</name>
<protein>
    <submittedName>
        <fullName evidence="1">Uncharacterized protein</fullName>
    </submittedName>
</protein>
<accession>A0A8J3S980</accession>
<sequence>MIPAQTVRVAWASNPQGTPAMWIRDRLEGLFADDDFADWYPADGRRLNRVELVGETLRAALEELAAYTLQIGQGGIAILNAVYAADAPPRLRHLPKVQILRRDPRRMRSHRLSRPSALTGCATAATSAWPRPMFSTS</sequence>
<dbReference type="AlphaFoldDB" id="A0A8J3S980"/>
<gene>
    <name evidence="1" type="ORF">Pro02_68280</name>
</gene>
<dbReference type="Proteomes" id="UP000655044">
    <property type="component" value="Unassembled WGS sequence"/>
</dbReference>
<organism evidence="1 2">
    <name type="scientific">Planobispora rosea</name>
    <dbReference type="NCBI Taxonomy" id="35762"/>
    <lineage>
        <taxon>Bacteria</taxon>
        <taxon>Bacillati</taxon>
        <taxon>Actinomycetota</taxon>
        <taxon>Actinomycetes</taxon>
        <taxon>Streptosporangiales</taxon>
        <taxon>Streptosporangiaceae</taxon>
        <taxon>Planobispora</taxon>
    </lineage>
</organism>
<comment type="caution">
    <text evidence="1">The sequence shown here is derived from an EMBL/GenBank/DDBJ whole genome shotgun (WGS) entry which is preliminary data.</text>
</comment>
<proteinExistence type="predicted"/>
<evidence type="ECO:0000313" key="2">
    <source>
        <dbReference type="Proteomes" id="UP000655044"/>
    </source>
</evidence>
<dbReference type="EMBL" id="BOOI01000080">
    <property type="protein sequence ID" value="GIH88420.1"/>
    <property type="molecule type" value="Genomic_DNA"/>
</dbReference>
<evidence type="ECO:0000313" key="1">
    <source>
        <dbReference type="EMBL" id="GIH88420.1"/>
    </source>
</evidence>